<evidence type="ECO:0000313" key="2">
    <source>
        <dbReference type="EMBL" id="ESN92634.1"/>
    </source>
</evidence>
<reference evidence="4" key="1">
    <citation type="submission" date="2012-12" db="EMBL/GenBank/DDBJ databases">
        <authorList>
            <person name="Hellsten U."/>
            <person name="Grimwood J."/>
            <person name="Chapman J.A."/>
            <person name="Shapiro H."/>
            <person name="Aerts A."/>
            <person name="Otillar R.P."/>
            <person name="Terry A.Y."/>
            <person name="Boore J.L."/>
            <person name="Simakov O."/>
            <person name="Marletaz F."/>
            <person name="Cho S.-J."/>
            <person name="Edsinger-Gonzales E."/>
            <person name="Havlak P."/>
            <person name="Kuo D.-H."/>
            <person name="Larsson T."/>
            <person name="Lv J."/>
            <person name="Arendt D."/>
            <person name="Savage R."/>
            <person name="Osoegawa K."/>
            <person name="de Jong P."/>
            <person name="Lindberg D.R."/>
            <person name="Seaver E.C."/>
            <person name="Weisblat D.A."/>
            <person name="Putnam N.H."/>
            <person name="Grigoriev I.V."/>
            <person name="Rokhsar D.S."/>
        </authorList>
    </citation>
    <scope>NUCLEOTIDE SEQUENCE</scope>
</reference>
<feature type="domain" description="VWFD" evidence="1">
    <location>
        <begin position="1"/>
        <end position="56"/>
    </location>
</feature>
<name>T1EIP5_HELRO</name>
<dbReference type="STRING" id="6412.T1EIP5"/>
<dbReference type="Pfam" id="PF00094">
    <property type="entry name" value="VWD"/>
    <property type="match status" value="1"/>
</dbReference>
<dbReference type="KEGG" id="hro:HELRODRAFT_137893"/>
<dbReference type="EnsemblMetazoa" id="HelroT137893">
    <property type="protein sequence ID" value="HelroP137893"/>
    <property type="gene ID" value="HelroG137893"/>
</dbReference>
<dbReference type="InterPro" id="IPR052749">
    <property type="entry name" value="Alpha-tectorin"/>
</dbReference>
<dbReference type="RefSeq" id="XP_009028951.1">
    <property type="nucleotide sequence ID" value="XM_009030703.1"/>
</dbReference>
<dbReference type="EMBL" id="AMQM01001777">
    <property type="status" value="NOT_ANNOTATED_CDS"/>
    <property type="molecule type" value="Genomic_DNA"/>
</dbReference>
<dbReference type="GeneID" id="20196445"/>
<reference evidence="2 4" key="2">
    <citation type="journal article" date="2013" name="Nature">
        <title>Insights into bilaterian evolution from three spiralian genomes.</title>
        <authorList>
            <person name="Simakov O."/>
            <person name="Marletaz F."/>
            <person name="Cho S.J."/>
            <person name="Edsinger-Gonzales E."/>
            <person name="Havlak P."/>
            <person name="Hellsten U."/>
            <person name="Kuo D.H."/>
            <person name="Larsson T."/>
            <person name="Lv J."/>
            <person name="Arendt D."/>
            <person name="Savage R."/>
            <person name="Osoegawa K."/>
            <person name="de Jong P."/>
            <person name="Grimwood J."/>
            <person name="Chapman J.A."/>
            <person name="Shapiro H."/>
            <person name="Aerts A."/>
            <person name="Otillar R.P."/>
            <person name="Terry A.Y."/>
            <person name="Boore J.L."/>
            <person name="Grigoriev I.V."/>
            <person name="Lindberg D.R."/>
            <person name="Seaver E.C."/>
            <person name="Weisblat D.A."/>
            <person name="Putnam N.H."/>
            <person name="Rokhsar D.S."/>
        </authorList>
    </citation>
    <scope>NUCLEOTIDE SEQUENCE</scope>
</reference>
<evidence type="ECO:0000313" key="3">
    <source>
        <dbReference type="EnsemblMetazoa" id="HelroP137893"/>
    </source>
</evidence>
<dbReference type="EMBL" id="KB097639">
    <property type="protein sequence ID" value="ESN92634.1"/>
    <property type="molecule type" value="Genomic_DNA"/>
</dbReference>
<evidence type="ECO:0000259" key="1">
    <source>
        <dbReference type="PROSITE" id="PS51233"/>
    </source>
</evidence>
<dbReference type="CTD" id="20196445"/>
<protein>
    <recommendedName>
        <fullName evidence="1">VWFD domain-containing protein</fullName>
    </recommendedName>
</protein>
<reference evidence="3" key="3">
    <citation type="submission" date="2015-06" db="UniProtKB">
        <authorList>
            <consortium name="EnsemblMetazoa"/>
        </authorList>
    </citation>
    <scope>IDENTIFICATION</scope>
</reference>
<accession>T1EIP5</accession>
<dbReference type="InParanoid" id="T1EIP5"/>
<dbReference type="PROSITE" id="PS51233">
    <property type="entry name" value="VWFD"/>
    <property type="match status" value="1"/>
</dbReference>
<evidence type="ECO:0000313" key="4">
    <source>
        <dbReference type="Proteomes" id="UP000015101"/>
    </source>
</evidence>
<dbReference type="OrthoDB" id="6114226at2759"/>
<dbReference type="HOGENOM" id="CLU_3020251_0_0_1"/>
<dbReference type="Proteomes" id="UP000015101">
    <property type="component" value="Unassembled WGS sequence"/>
</dbReference>
<keyword evidence="4" id="KW-1185">Reference proteome</keyword>
<dbReference type="AlphaFoldDB" id="T1EIP5"/>
<dbReference type="PANTHER" id="PTHR46160">
    <property type="entry name" value="ALPHA-TECTORIN-RELATED"/>
    <property type="match status" value="1"/>
</dbReference>
<dbReference type="InterPro" id="IPR001846">
    <property type="entry name" value="VWF_type-D"/>
</dbReference>
<sequence>NGDYVEIQTSFGLTVSYNPLWRLKVTVTSAFSNQVTGSCGNFDGNPSNDVKMVNGA</sequence>
<gene>
    <name evidence="3" type="primary">20196445</name>
    <name evidence="2" type="ORF">HELRODRAFT_137893</name>
</gene>
<dbReference type="PANTHER" id="PTHR46160:SF9">
    <property type="entry name" value="PROTEIN PRY2-RELATED"/>
    <property type="match status" value="1"/>
</dbReference>
<organism evidence="3 4">
    <name type="scientific">Helobdella robusta</name>
    <name type="common">Californian leech</name>
    <dbReference type="NCBI Taxonomy" id="6412"/>
    <lineage>
        <taxon>Eukaryota</taxon>
        <taxon>Metazoa</taxon>
        <taxon>Spiralia</taxon>
        <taxon>Lophotrochozoa</taxon>
        <taxon>Annelida</taxon>
        <taxon>Clitellata</taxon>
        <taxon>Hirudinea</taxon>
        <taxon>Rhynchobdellida</taxon>
        <taxon>Glossiphoniidae</taxon>
        <taxon>Helobdella</taxon>
    </lineage>
</organism>
<proteinExistence type="predicted"/>